<evidence type="ECO:0000313" key="3">
    <source>
        <dbReference type="Proteomes" id="UP001139028"/>
    </source>
</evidence>
<protein>
    <submittedName>
        <fullName evidence="2">Phage BR0599 family protein</fullName>
    </submittedName>
</protein>
<gene>
    <name evidence="2" type="ORF">MO867_20435</name>
</gene>
<dbReference type="EMBL" id="JALBWM010000178">
    <property type="protein sequence ID" value="MCO1336698.1"/>
    <property type="molecule type" value="Genomic_DNA"/>
</dbReference>
<dbReference type="InterPro" id="IPR011928">
    <property type="entry name" value="Phage_phiJL001_Gp84"/>
</dbReference>
<organism evidence="2 3">
    <name type="scientific">Microbulbifer okhotskensis</name>
    <dbReference type="NCBI Taxonomy" id="2926617"/>
    <lineage>
        <taxon>Bacteria</taxon>
        <taxon>Pseudomonadati</taxon>
        <taxon>Pseudomonadota</taxon>
        <taxon>Gammaproteobacteria</taxon>
        <taxon>Cellvibrionales</taxon>
        <taxon>Microbulbiferaceae</taxon>
        <taxon>Microbulbifer</taxon>
    </lineage>
</organism>
<evidence type="ECO:0000313" key="2">
    <source>
        <dbReference type="EMBL" id="MCO1336698.1"/>
    </source>
</evidence>
<feature type="domain" description="Bacteriophage phiJL001 Gp84 C-terminal" evidence="1">
    <location>
        <begin position="185"/>
        <end position="260"/>
    </location>
</feature>
<dbReference type="NCBIfam" id="TIGR02218">
    <property type="entry name" value="phg_TIGR02218"/>
    <property type="match status" value="1"/>
</dbReference>
<dbReference type="RefSeq" id="WP_252472546.1">
    <property type="nucleotide sequence ID" value="NZ_JALBWM010000178.1"/>
</dbReference>
<dbReference type="InterPro" id="IPR018964">
    <property type="entry name" value="Phage_phiJL001_Gp84_C"/>
</dbReference>
<proteinExistence type="predicted"/>
<comment type="caution">
    <text evidence="2">The sequence shown here is derived from an EMBL/GenBank/DDBJ whole genome shotgun (WGS) entry which is preliminary data.</text>
</comment>
<reference evidence="2" key="1">
    <citation type="journal article" date="2022" name="Arch. Microbiol.">
        <title>Microbulbifer okhotskensis sp. nov., isolated from a deep bottom sediment of the Okhotsk Sea.</title>
        <authorList>
            <person name="Romanenko L."/>
            <person name="Kurilenko V."/>
            <person name="Otstavnykh N."/>
            <person name="Velansky P."/>
            <person name="Isaeva M."/>
            <person name="Mikhailov V."/>
        </authorList>
    </citation>
    <scope>NUCLEOTIDE SEQUENCE</scope>
    <source>
        <strain evidence="2">OS29</strain>
    </source>
</reference>
<accession>A0A9X2EVH8</accession>
<name>A0A9X2EVH8_9GAMM</name>
<evidence type="ECO:0000259" key="1">
    <source>
        <dbReference type="Pfam" id="PF09356"/>
    </source>
</evidence>
<dbReference type="AlphaFoldDB" id="A0A9X2EVH8"/>
<dbReference type="Proteomes" id="UP001139028">
    <property type="component" value="Unassembled WGS sequence"/>
</dbReference>
<dbReference type="Pfam" id="PF09356">
    <property type="entry name" value="Phage_BR0599"/>
    <property type="match status" value="1"/>
</dbReference>
<keyword evidence="3" id="KW-1185">Reference proteome</keyword>
<sequence length="270" mass="28928">MSFNSREISIADGLPVRLYEFVLGSQRLLYTNAQLGVAHNLQTYISCPGISDDGIRQTGEASADLLTITAPLNFALVSLYLVYPPSIPVSVTVYDKHLGEDDALVVWVGEIADVTRRRDQLNLVCAPLSSRDTTGLRLTWGRNCPHTLYGDDCGVDKELHRVDAVLAEVTGLTLVASEFAAFSDGHFSGGFVEWLAPSGILEQRGIDSHSGTNITLLGGSLDLVAGLDLRAYPGCARVISVCDEKFNNSENCGAVPGLPGISPFDGNPVF</sequence>